<dbReference type="InterPro" id="IPR017972">
    <property type="entry name" value="Cyt_P450_CS"/>
</dbReference>
<dbReference type="PANTHER" id="PTHR24305">
    <property type="entry name" value="CYTOCHROME P450"/>
    <property type="match status" value="1"/>
</dbReference>
<dbReference type="OrthoDB" id="1470350at2759"/>
<dbReference type="GeneID" id="43674648"/>
<evidence type="ECO:0000256" key="3">
    <source>
        <dbReference type="ARBA" id="ARBA00022723"/>
    </source>
</evidence>
<dbReference type="PANTHER" id="PTHR24305:SF103">
    <property type="entry name" value="P450, PUTATIVE (EUROFUNG)-RELATED"/>
    <property type="match status" value="1"/>
</dbReference>
<keyword evidence="9" id="KW-1133">Transmembrane helix</keyword>
<keyword evidence="4 8" id="KW-0560">Oxidoreductase</keyword>
<comment type="similarity">
    <text evidence="2 8">Belongs to the cytochrome P450 family.</text>
</comment>
<dbReference type="RefSeq" id="XP_031939255.1">
    <property type="nucleotide sequence ID" value="XM_032089957.1"/>
</dbReference>
<name>A0A5N7D6A7_9EURO</name>
<dbReference type="GO" id="GO:0004497">
    <property type="term" value="F:monooxygenase activity"/>
    <property type="evidence" value="ECO:0007669"/>
    <property type="project" value="UniProtKB-KW"/>
</dbReference>
<keyword evidence="6 8" id="KW-0503">Monooxygenase</keyword>
<dbReference type="SUPFAM" id="SSF48264">
    <property type="entry name" value="Cytochrome P450"/>
    <property type="match status" value="1"/>
</dbReference>
<dbReference type="InterPro" id="IPR050121">
    <property type="entry name" value="Cytochrome_P450_monoxygenase"/>
</dbReference>
<evidence type="ECO:0000313" key="11">
    <source>
        <dbReference type="Proteomes" id="UP000325579"/>
    </source>
</evidence>
<dbReference type="InterPro" id="IPR002401">
    <property type="entry name" value="Cyt_P450_E_grp-I"/>
</dbReference>
<dbReference type="GO" id="GO:0005506">
    <property type="term" value="F:iron ion binding"/>
    <property type="evidence" value="ECO:0007669"/>
    <property type="project" value="InterPro"/>
</dbReference>
<comment type="cofactor">
    <cofactor evidence="1 7">
        <name>heme</name>
        <dbReference type="ChEBI" id="CHEBI:30413"/>
    </cofactor>
</comment>
<evidence type="ECO:0000313" key="10">
    <source>
        <dbReference type="EMBL" id="KAE8401936.1"/>
    </source>
</evidence>
<accession>A0A5N7D6A7</accession>
<gene>
    <name evidence="10" type="ORF">BDV37DRAFT_295714</name>
</gene>
<evidence type="ECO:0000256" key="1">
    <source>
        <dbReference type="ARBA" id="ARBA00001971"/>
    </source>
</evidence>
<reference evidence="10 11" key="1">
    <citation type="submission" date="2019-04" db="EMBL/GenBank/DDBJ databases">
        <authorList>
            <consortium name="DOE Joint Genome Institute"/>
            <person name="Mondo S."/>
            <person name="Kjaerbolling I."/>
            <person name="Vesth T."/>
            <person name="Frisvad J.C."/>
            <person name="Nybo J.L."/>
            <person name="Theobald S."/>
            <person name="Kildgaard S."/>
            <person name="Isbrandt T."/>
            <person name="Kuo A."/>
            <person name="Sato A."/>
            <person name="Lyhne E.K."/>
            <person name="Kogle M.E."/>
            <person name="Wiebenga A."/>
            <person name="Kun R.S."/>
            <person name="Lubbers R.J."/>
            <person name="Makela M.R."/>
            <person name="Barry K."/>
            <person name="Chovatia M."/>
            <person name="Clum A."/>
            <person name="Daum C."/>
            <person name="Haridas S."/>
            <person name="He G."/>
            <person name="LaButti K."/>
            <person name="Lipzen A."/>
            <person name="Riley R."/>
            <person name="Salamov A."/>
            <person name="Simmons B.A."/>
            <person name="Magnuson J.K."/>
            <person name="Henrissat B."/>
            <person name="Mortensen U.H."/>
            <person name="Larsen T.O."/>
            <person name="Devries R.P."/>
            <person name="Grigoriev I.V."/>
            <person name="Machida M."/>
            <person name="Baker S.E."/>
            <person name="Andersen M.R."/>
            <person name="Cantor M.N."/>
            <person name="Hua S.X."/>
        </authorList>
    </citation>
    <scope>NUCLEOTIDE SEQUENCE [LARGE SCALE GENOMIC DNA]</scope>
    <source>
        <strain evidence="10 11">CBS 119388</strain>
    </source>
</reference>
<evidence type="ECO:0000256" key="6">
    <source>
        <dbReference type="ARBA" id="ARBA00023033"/>
    </source>
</evidence>
<keyword evidence="9" id="KW-0472">Membrane</keyword>
<dbReference type="GO" id="GO:0016705">
    <property type="term" value="F:oxidoreductase activity, acting on paired donors, with incorporation or reduction of molecular oxygen"/>
    <property type="evidence" value="ECO:0007669"/>
    <property type="project" value="InterPro"/>
</dbReference>
<sequence>MAIVSEIANASPTAVLMGLAVALICTYIIYWRYLHPLSMYPGPFLASLTDLWQVNQFLTLQQPYHLTELHVKYGPVVRYGPDKISITEESAIQAIYQKGSRLMPKTEFYDAYGAAEPNVFGMRNEAMHSIRRRHMSHSFSLSYVKEMEPYFDLNIQILKEKIRRHYHQGDVFDLKKALHHYVVDTLGELAFSQTFGVQEASDESLVPPVVEHSLLAAVTGAWPIMTKTLKRILPILPHNGLQRLICGRKTCADLASSCVKRRLQHLHGGNTMADVTERKDILTNLILAKDPDTGARLTQTDLETEAFGFIIAGTHTTGATTSLLFYHLLHNPAFLEELVKEIDCNLPRLDEGTAAYSIADVETSLPFLRNCMRENFRVTPVFTMPLARRVMAPEGVLIAGHHFPQGTSVAVCNHAFHHNPSVWGEDHNQFDPHRWDKDDVAAKARYLMHFGLGGRQCIGKTVATANIYKLMSTLLAEFKFELANEQERADARNGLYCGKIPELISVGISDLKEPLLVRASLRAAK</sequence>
<dbReference type="Gene3D" id="1.10.630.10">
    <property type="entry name" value="Cytochrome P450"/>
    <property type="match status" value="1"/>
</dbReference>
<dbReference type="InterPro" id="IPR036396">
    <property type="entry name" value="Cyt_P450_sf"/>
</dbReference>
<dbReference type="PRINTS" id="PR00463">
    <property type="entry name" value="EP450I"/>
</dbReference>
<keyword evidence="5 7" id="KW-0408">Iron</keyword>
<dbReference type="AlphaFoldDB" id="A0A5N7D6A7"/>
<evidence type="ECO:0000256" key="4">
    <source>
        <dbReference type="ARBA" id="ARBA00023002"/>
    </source>
</evidence>
<dbReference type="GO" id="GO:0020037">
    <property type="term" value="F:heme binding"/>
    <property type="evidence" value="ECO:0007669"/>
    <property type="project" value="InterPro"/>
</dbReference>
<keyword evidence="11" id="KW-1185">Reference proteome</keyword>
<evidence type="ECO:0000256" key="9">
    <source>
        <dbReference type="SAM" id="Phobius"/>
    </source>
</evidence>
<dbReference type="PROSITE" id="PS00086">
    <property type="entry name" value="CYTOCHROME_P450"/>
    <property type="match status" value="1"/>
</dbReference>
<dbReference type="EMBL" id="ML736794">
    <property type="protein sequence ID" value="KAE8401936.1"/>
    <property type="molecule type" value="Genomic_DNA"/>
</dbReference>
<dbReference type="Pfam" id="PF00067">
    <property type="entry name" value="p450"/>
    <property type="match status" value="1"/>
</dbReference>
<feature type="binding site" description="axial binding residue" evidence="7">
    <location>
        <position position="457"/>
    </location>
    <ligand>
        <name>heme</name>
        <dbReference type="ChEBI" id="CHEBI:30413"/>
    </ligand>
    <ligandPart>
        <name>Fe</name>
        <dbReference type="ChEBI" id="CHEBI:18248"/>
    </ligandPart>
</feature>
<evidence type="ECO:0000256" key="5">
    <source>
        <dbReference type="ARBA" id="ARBA00023004"/>
    </source>
</evidence>
<dbReference type="Proteomes" id="UP000325579">
    <property type="component" value="Unassembled WGS sequence"/>
</dbReference>
<evidence type="ECO:0000256" key="2">
    <source>
        <dbReference type="ARBA" id="ARBA00010617"/>
    </source>
</evidence>
<organism evidence="10 11">
    <name type="scientific">Aspergillus pseudonomiae</name>
    <dbReference type="NCBI Taxonomy" id="1506151"/>
    <lineage>
        <taxon>Eukaryota</taxon>
        <taxon>Fungi</taxon>
        <taxon>Dikarya</taxon>
        <taxon>Ascomycota</taxon>
        <taxon>Pezizomycotina</taxon>
        <taxon>Eurotiomycetes</taxon>
        <taxon>Eurotiomycetidae</taxon>
        <taxon>Eurotiales</taxon>
        <taxon>Aspergillaceae</taxon>
        <taxon>Aspergillus</taxon>
        <taxon>Aspergillus subgen. Circumdati</taxon>
    </lineage>
</organism>
<evidence type="ECO:0000256" key="7">
    <source>
        <dbReference type="PIRSR" id="PIRSR602401-1"/>
    </source>
</evidence>
<protein>
    <submittedName>
        <fullName evidence="10">Cytochrome P450</fullName>
    </submittedName>
</protein>
<keyword evidence="7 8" id="KW-0349">Heme</keyword>
<feature type="transmembrane region" description="Helical" evidence="9">
    <location>
        <begin position="12"/>
        <end position="30"/>
    </location>
</feature>
<dbReference type="InterPro" id="IPR001128">
    <property type="entry name" value="Cyt_P450"/>
</dbReference>
<evidence type="ECO:0000256" key="8">
    <source>
        <dbReference type="RuleBase" id="RU000461"/>
    </source>
</evidence>
<keyword evidence="3 7" id="KW-0479">Metal-binding</keyword>
<keyword evidence="9" id="KW-0812">Transmembrane</keyword>
<dbReference type="PRINTS" id="PR00385">
    <property type="entry name" value="P450"/>
</dbReference>
<proteinExistence type="inferred from homology"/>